<organism evidence="8 9">
    <name type="scientific">Pseudochrobactrum asaccharolyticum</name>
    <dbReference type="NCBI Taxonomy" id="354351"/>
    <lineage>
        <taxon>Bacteria</taxon>
        <taxon>Pseudomonadati</taxon>
        <taxon>Pseudomonadota</taxon>
        <taxon>Alphaproteobacteria</taxon>
        <taxon>Hyphomicrobiales</taxon>
        <taxon>Brucellaceae</taxon>
        <taxon>Pseudochrobactrum</taxon>
    </lineage>
</organism>
<comment type="similarity">
    <text evidence="2">Belongs to the EamA transporter family.</text>
</comment>
<comment type="subcellular location">
    <subcellularLocation>
        <location evidence="1">Membrane</location>
        <topology evidence="1">Multi-pass membrane protein</topology>
    </subcellularLocation>
</comment>
<comment type="caution">
    <text evidence="8">The sequence shown here is derived from an EMBL/GenBank/DDBJ whole genome shotgun (WGS) entry which is preliminary data.</text>
</comment>
<dbReference type="Proteomes" id="UP000252893">
    <property type="component" value="Unassembled WGS sequence"/>
</dbReference>
<evidence type="ECO:0000256" key="2">
    <source>
        <dbReference type="ARBA" id="ARBA00007362"/>
    </source>
</evidence>
<feature type="transmembrane region" description="Helical" evidence="6">
    <location>
        <begin position="241"/>
        <end position="261"/>
    </location>
</feature>
<gene>
    <name evidence="8" type="ORF">DFR47_10738</name>
</gene>
<proteinExistence type="inferred from homology"/>
<feature type="transmembrane region" description="Helical" evidence="6">
    <location>
        <begin position="267"/>
        <end position="284"/>
    </location>
</feature>
<reference evidence="8 9" key="1">
    <citation type="submission" date="2018-06" db="EMBL/GenBank/DDBJ databases">
        <title>Genomic Encyclopedia of Type Strains, Phase IV (KMG-IV): sequencing the most valuable type-strain genomes for metagenomic binning, comparative biology and taxonomic classification.</title>
        <authorList>
            <person name="Goeker M."/>
        </authorList>
    </citation>
    <scope>NUCLEOTIDE SEQUENCE [LARGE SCALE GENOMIC DNA]</scope>
    <source>
        <strain evidence="8 9">DSM 25619</strain>
    </source>
</reference>
<dbReference type="SUPFAM" id="SSF103481">
    <property type="entry name" value="Multidrug resistance efflux transporter EmrE"/>
    <property type="match status" value="2"/>
</dbReference>
<evidence type="ECO:0000256" key="5">
    <source>
        <dbReference type="ARBA" id="ARBA00023136"/>
    </source>
</evidence>
<feature type="transmembrane region" description="Helical" evidence="6">
    <location>
        <begin position="211"/>
        <end position="229"/>
    </location>
</feature>
<dbReference type="InterPro" id="IPR000620">
    <property type="entry name" value="EamA_dom"/>
</dbReference>
<keyword evidence="3 6" id="KW-0812">Transmembrane</keyword>
<feature type="transmembrane region" description="Helical" evidence="6">
    <location>
        <begin position="102"/>
        <end position="120"/>
    </location>
</feature>
<dbReference type="Pfam" id="PF00892">
    <property type="entry name" value="EamA"/>
    <property type="match status" value="1"/>
</dbReference>
<dbReference type="InterPro" id="IPR037185">
    <property type="entry name" value="EmrE-like"/>
</dbReference>
<dbReference type="InterPro" id="IPR050638">
    <property type="entry name" value="AA-Vitamin_Transporters"/>
</dbReference>
<evidence type="ECO:0000259" key="7">
    <source>
        <dbReference type="Pfam" id="PF00892"/>
    </source>
</evidence>
<evidence type="ECO:0000256" key="1">
    <source>
        <dbReference type="ARBA" id="ARBA00004141"/>
    </source>
</evidence>
<dbReference type="OrthoDB" id="9815120at2"/>
<feature type="domain" description="EamA" evidence="7">
    <location>
        <begin position="152"/>
        <end position="283"/>
    </location>
</feature>
<feature type="transmembrane region" description="Helical" evidence="6">
    <location>
        <begin position="183"/>
        <end position="205"/>
    </location>
</feature>
<evidence type="ECO:0000313" key="9">
    <source>
        <dbReference type="Proteomes" id="UP000252893"/>
    </source>
</evidence>
<dbReference type="EMBL" id="QNRH01000007">
    <property type="protein sequence ID" value="RBO92139.1"/>
    <property type="molecule type" value="Genomic_DNA"/>
</dbReference>
<evidence type="ECO:0000313" key="8">
    <source>
        <dbReference type="EMBL" id="RBO92139.1"/>
    </source>
</evidence>
<accession>A0A366DRN3</accession>
<dbReference type="GO" id="GO:0016020">
    <property type="term" value="C:membrane"/>
    <property type="evidence" value="ECO:0007669"/>
    <property type="project" value="UniProtKB-SubCell"/>
</dbReference>
<feature type="transmembrane region" description="Helical" evidence="6">
    <location>
        <begin position="127"/>
        <end position="147"/>
    </location>
</feature>
<keyword evidence="9" id="KW-1185">Reference proteome</keyword>
<protein>
    <submittedName>
        <fullName evidence="8">Inner membrane transporter RhtA</fullName>
    </submittedName>
</protein>
<feature type="transmembrane region" description="Helical" evidence="6">
    <location>
        <begin position="76"/>
        <end position="96"/>
    </location>
</feature>
<evidence type="ECO:0000256" key="6">
    <source>
        <dbReference type="SAM" id="Phobius"/>
    </source>
</evidence>
<dbReference type="PANTHER" id="PTHR32322">
    <property type="entry name" value="INNER MEMBRANE TRANSPORTER"/>
    <property type="match status" value="1"/>
</dbReference>
<evidence type="ECO:0000256" key="4">
    <source>
        <dbReference type="ARBA" id="ARBA00022989"/>
    </source>
</evidence>
<dbReference type="RefSeq" id="WP_113945462.1">
    <property type="nucleotide sequence ID" value="NZ_JBHEEG010000009.1"/>
</dbReference>
<name>A0A366DRN3_9HYPH</name>
<feature type="transmembrane region" description="Helical" evidence="6">
    <location>
        <begin position="153"/>
        <end position="171"/>
    </location>
</feature>
<sequence length="285" mass="30275">MDAVQIERSSESKQTLTAVGLTLAAMISIQLGAAISKPIMQQLGTFGTTFVRLSFAAIILLIWIRPSFRSYNRSQWLSAFSLGASMAFMTMCFFAAIETIPLGLAVAIEFMGPLLVATLYGSGKFRLICPMIAAAGIICLTSGSSLWGNDMTGMLFAFCAAIGWGAYIILTKRAGEKFHGLEGLAVSMMFAALVALPVGTGQLYTNFSTEAFIMAGLLALLTPLIPYAFEFMALRNLKPSAFGILVSLEPAIGATVGFLMLHQALSIVQIAGIALVITASVISTR</sequence>
<feature type="transmembrane region" description="Helical" evidence="6">
    <location>
        <begin position="16"/>
        <end position="36"/>
    </location>
</feature>
<feature type="transmembrane region" description="Helical" evidence="6">
    <location>
        <begin position="42"/>
        <end position="64"/>
    </location>
</feature>
<evidence type="ECO:0000256" key="3">
    <source>
        <dbReference type="ARBA" id="ARBA00022692"/>
    </source>
</evidence>
<dbReference type="AlphaFoldDB" id="A0A366DRN3"/>
<keyword evidence="4 6" id="KW-1133">Transmembrane helix</keyword>
<dbReference type="PANTHER" id="PTHR32322:SF2">
    <property type="entry name" value="EAMA DOMAIN-CONTAINING PROTEIN"/>
    <property type="match status" value="1"/>
</dbReference>
<keyword evidence="5 6" id="KW-0472">Membrane</keyword>